<evidence type="ECO:0000259" key="3">
    <source>
        <dbReference type="PROSITE" id="PS50125"/>
    </source>
</evidence>
<dbReference type="Pfam" id="PF00211">
    <property type="entry name" value="Guanylate_cyc"/>
    <property type="match status" value="1"/>
</dbReference>
<dbReference type="Pfam" id="PF13191">
    <property type="entry name" value="AAA_16"/>
    <property type="match status" value="1"/>
</dbReference>
<dbReference type="Gene3D" id="3.30.70.1230">
    <property type="entry name" value="Nucleotide cyclase"/>
    <property type="match status" value="1"/>
</dbReference>
<dbReference type="CDD" id="cd07302">
    <property type="entry name" value="CHD"/>
    <property type="match status" value="1"/>
</dbReference>
<dbReference type="GO" id="GO:0004016">
    <property type="term" value="F:adenylate cyclase activity"/>
    <property type="evidence" value="ECO:0007669"/>
    <property type="project" value="UniProtKB-ARBA"/>
</dbReference>
<dbReference type="GO" id="GO:0005524">
    <property type="term" value="F:ATP binding"/>
    <property type="evidence" value="ECO:0007669"/>
    <property type="project" value="UniProtKB-KW"/>
</dbReference>
<name>A0A940YI80_9BURK</name>
<gene>
    <name evidence="4" type="ORF">KAK06_13355</name>
</gene>
<dbReference type="InterPro" id="IPR001054">
    <property type="entry name" value="A/G_cyclase"/>
</dbReference>
<feature type="domain" description="Guanylate cyclase" evidence="3">
    <location>
        <begin position="218"/>
        <end position="333"/>
    </location>
</feature>
<dbReference type="SUPFAM" id="SSF55073">
    <property type="entry name" value="Nucleotide cyclase"/>
    <property type="match status" value="1"/>
</dbReference>
<evidence type="ECO:0000313" key="4">
    <source>
        <dbReference type="EMBL" id="MBQ0959934.1"/>
    </source>
</evidence>
<proteinExistence type="predicted"/>
<dbReference type="Gene3D" id="1.25.40.10">
    <property type="entry name" value="Tetratricopeptide repeat domain"/>
    <property type="match status" value="1"/>
</dbReference>
<dbReference type="PANTHER" id="PTHR16305">
    <property type="entry name" value="TESTICULAR SOLUBLE ADENYLYL CYCLASE"/>
    <property type="match status" value="1"/>
</dbReference>
<dbReference type="GO" id="GO:0009190">
    <property type="term" value="P:cyclic nucleotide biosynthetic process"/>
    <property type="evidence" value="ECO:0007669"/>
    <property type="project" value="InterPro"/>
</dbReference>
<dbReference type="SUPFAM" id="SSF52540">
    <property type="entry name" value="P-loop containing nucleoside triphosphate hydrolases"/>
    <property type="match status" value="1"/>
</dbReference>
<dbReference type="EMBL" id="JAGQDE010000011">
    <property type="protein sequence ID" value="MBQ0959934.1"/>
    <property type="molecule type" value="Genomic_DNA"/>
</dbReference>
<keyword evidence="5" id="KW-1185">Reference proteome</keyword>
<dbReference type="InterPro" id="IPR011990">
    <property type="entry name" value="TPR-like_helical_dom_sf"/>
</dbReference>
<keyword evidence="2" id="KW-0067">ATP-binding</keyword>
<dbReference type="RefSeq" id="WP_210802615.1">
    <property type="nucleotide sequence ID" value="NZ_JAGQDE010000011.1"/>
</dbReference>
<evidence type="ECO:0000256" key="1">
    <source>
        <dbReference type="ARBA" id="ARBA00022741"/>
    </source>
</evidence>
<organism evidence="4 5">
    <name type="scientific">Ideonella aquatica</name>
    <dbReference type="NCBI Taxonomy" id="2824119"/>
    <lineage>
        <taxon>Bacteria</taxon>
        <taxon>Pseudomonadati</taxon>
        <taxon>Pseudomonadota</taxon>
        <taxon>Betaproteobacteria</taxon>
        <taxon>Burkholderiales</taxon>
        <taxon>Sphaerotilaceae</taxon>
        <taxon>Ideonella</taxon>
    </lineage>
</organism>
<dbReference type="InterPro" id="IPR027417">
    <property type="entry name" value="P-loop_NTPase"/>
</dbReference>
<accession>A0A940YI80</accession>
<dbReference type="AlphaFoldDB" id="A0A940YI80"/>
<evidence type="ECO:0000256" key="2">
    <source>
        <dbReference type="ARBA" id="ARBA00022840"/>
    </source>
</evidence>
<evidence type="ECO:0000313" key="5">
    <source>
        <dbReference type="Proteomes" id="UP000678374"/>
    </source>
</evidence>
<dbReference type="SUPFAM" id="SSF48452">
    <property type="entry name" value="TPR-like"/>
    <property type="match status" value="1"/>
</dbReference>
<dbReference type="PANTHER" id="PTHR16305:SF28">
    <property type="entry name" value="GUANYLATE CYCLASE DOMAIN-CONTAINING PROTEIN"/>
    <property type="match status" value="1"/>
</dbReference>
<reference evidence="4" key="1">
    <citation type="submission" date="2021-04" db="EMBL/GenBank/DDBJ databases">
        <title>The genome sequence of Ideonella sp. 4Y11.</title>
        <authorList>
            <person name="Liu Y."/>
        </authorList>
    </citation>
    <scope>NUCLEOTIDE SEQUENCE</scope>
    <source>
        <strain evidence="4">4Y11</strain>
    </source>
</reference>
<dbReference type="GO" id="GO:0005737">
    <property type="term" value="C:cytoplasm"/>
    <property type="evidence" value="ECO:0007669"/>
    <property type="project" value="TreeGrafter"/>
</dbReference>
<dbReference type="InterPro" id="IPR029787">
    <property type="entry name" value="Nucleotide_cyclase"/>
</dbReference>
<keyword evidence="1" id="KW-0547">Nucleotide-binding</keyword>
<dbReference type="SMART" id="SM00044">
    <property type="entry name" value="CYCc"/>
    <property type="match status" value="1"/>
</dbReference>
<sequence length="1223" mass="133750">MDTAVDRASAGAVAAHFRHAPVHWLLSLDQAPGGGLRVWLSDGRTRMITGHAPWPAPHQRALPDSVGQVLCQHPGDRLSLQLPAALDDWPWEREWTQLGLPGRAITRYITDVGLPDAVAADAPRLVVTRAANAPGHLVAVAQAQSQGRPLVVVDEQWPPAQRSLLETLLRSHWRDPLWFSQALEHSLKQLGLPLDSCRLYGDAKGLLDDAEQAWRPVTALSIDLVDSTPLVNSEKGERYGQTMQAYYRHCREVTEHFHGTLEMPQGDDGLMAYFGFPRAVEGAAKRALMAAWRLSQTLDRLGLKVRIGVASGEVAINARLAYGADVHLAARAREHAQPGQIVVAPATLPRVGPEFVLDIHAQDVPIKGFGISTTLYRLTDVVALQGVVHGGAHRFVGRGQELHTLSRLLDEAQHSGPQWCLVRGEAGLGKSRLLAEFSQVVRQRGLGCLRLSGHPLAERSPFAAIIDLLREHWRIGSDASMPAVRRLVNHTVGESAPEQVEQLVRLLVPTADALEPAPADQRVGPVLLACLQAIIAAAPCCLVVDDAHWIDPSSLQLLDRLRQGAAPQARVVVLGERTGSAPRLHVAGAHELTLRGLPDEAMRELARELGGAQAWVLQRIIDRAEGVPLFLEESLRMLQQRGVEALDELPATLEDLLVSRLDELGLDRAMAQLLSVFGRECRADHVARLLELDDPFVRQARRQGSLDCLLESGFLLPLSGAQPGYRFRHALIRDVAYRSTPTADRERLHGLIATLIEAVSPEIPRERPELIAAHLQAAGRLDEARRAWFAAARGAAARQAYREAVELGRRSLSLAGELSDPLVRARFATRAQQLVAAALLALQGYGSAEVEQAYREAEVLAKGQDDAAVLTRIQLGLEACYVMRGDLRRASQIADQAVAATDWHRDPLLALQSHWAQANVRFHRGHWRHALDGFETCLEHYRGMARPRSAVQDPAVMCLGYSAWILFELGRAGDALDRLDQLLAHARALDHPFSLGVALGFAASIKRLCGDTAAAIAHADEAVDVCERGQFEVWLAHAWMVRGQLAADRGQVDIGAQDMDRGYALWTGGGARISCATYLMTRAEILLRLGDTAGAGALLDEAQRVSRDIRELYYHAELRRLVGLHAWQRGDTATTGGLLARALRLAQRHAKPGLALRCALSLGAWHAAQGRCTQAAALLDLALHQVGRSHARCRDHRWALQAQAAWSQGAAFESRHPVPWEPA</sequence>
<dbReference type="InterPro" id="IPR041664">
    <property type="entry name" value="AAA_16"/>
</dbReference>
<dbReference type="Proteomes" id="UP000678374">
    <property type="component" value="Unassembled WGS sequence"/>
</dbReference>
<dbReference type="PROSITE" id="PS50125">
    <property type="entry name" value="GUANYLATE_CYCLASE_2"/>
    <property type="match status" value="1"/>
</dbReference>
<dbReference type="Gene3D" id="3.40.50.300">
    <property type="entry name" value="P-loop containing nucleotide triphosphate hydrolases"/>
    <property type="match status" value="1"/>
</dbReference>
<dbReference type="GO" id="GO:0035556">
    <property type="term" value="P:intracellular signal transduction"/>
    <property type="evidence" value="ECO:0007669"/>
    <property type="project" value="InterPro"/>
</dbReference>
<protein>
    <submittedName>
        <fullName evidence="4">AAA family ATPase</fullName>
    </submittedName>
</protein>
<comment type="caution">
    <text evidence="4">The sequence shown here is derived from an EMBL/GenBank/DDBJ whole genome shotgun (WGS) entry which is preliminary data.</text>
</comment>